<dbReference type="OrthoDB" id="10062030at2759"/>
<evidence type="ECO:0000313" key="1">
    <source>
        <dbReference type="EMBL" id="CAF4653801.1"/>
    </source>
</evidence>
<dbReference type="Proteomes" id="UP000681722">
    <property type="component" value="Unassembled WGS sequence"/>
</dbReference>
<name>A0A8S2ZQC2_9BILA</name>
<accession>A0A8S2ZQC2</accession>
<proteinExistence type="predicted"/>
<protein>
    <submittedName>
        <fullName evidence="1">Uncharacterized protein</fullName>
    </submittedName>
</protein>
<dbReference type="AlphaFoldDB" id="A0A8S2ZQC2"/>
<reference evidence="1" key="1">
    <citation type="submission" date="2021-02" db="EMBL/GenBank/DDBJ databases">
        <authorList>
            <person name="Nowell W R."/>
        </authorList>
    </citation>
    <scope>NUCLEOTIDE SEQUENCE</scope>
</reference>
<evidence type="ECO:0000313" key="2">
    <source>
        <dbReference type="Proteomes" id="UP000681722"/>
    </source>
</evidence>
<organism evidence="1 2">
    <name type="scientific">Didymodactylos carnosus</name>
    <dbReference type="NCBI Taxonomy" id="1234261"/>
    <lineage>
        <taxon>Eukaryota</taxon>
        <taxon>Metazoa</taxon>
        <taxon>Spiralia</taxon>
        <taxon>Gnathifera</taxon>
        <taxon>Rotifera</taxon>
        <taxon>Eurotatoria</taxon>
        <taxon>Bdelloidea</taxon>
        <taxon>Philodinida</taxon>
        <taxon>Philodinidae</taxon>
        <taxon>Didymodactylos</taxon>
    </lineage>
</organism>
<dbReference type="EMBL" id="CAJOBC010143515">
    <property type="protein sequence ID" value="CAF4653801.1"/>
    <property type="molecule type" value="Genomic_DNA"/>
</dbReference>
<gene>
    <name evidence="1" type="ORF">SRO942_LOCUS50478</name>
</gene>
<sequence length="77" mass="9012">MKIRYDKGRPNIHFHPGDLVWLHREGAKSKLDSNYIGPYVISKQLGPQTFELEDSQGQHLRLAHSNQLKLFYSDEFD</sequence>
<comment type="caution">
    <text evidence="1">The sequence shown here is derived from an EMBL/GenBank/DDBJ whole genome shotgun (WGS) entry which is preliminary data.</text>
</comment>